<reference evidence="1 2" key="1">
    <citation type="submission" date="2024-01" db="EMBL/GenBank/DDBJ databases">
        <title>A draft genome for a cacao thread blight-causing isolate of Paramarasmius palmivorus.</title>
        <authorList>
            <person name="Baruah I.K."/>
            <person name="Bukari Y."/>
            <person name="Amoako-Attah I."/>
            <person name="Meinhardt L.W."/>
            <person name="Bailey B.A."/>
            <person name="Cohen S.P."/>
        </authorList>
    </citation>
    <scope>NUCLEOTIDE SEQUENCE [LARGE SCALE GENOMIC DNA]</scope>
    <source>
        <strain evidence="1 2">GH-12</strain>
    </source>
</reference>
<organism evidence="1 2">
    <name type="scientific">Paramarasmius palmivorus</name>
    <dbReference type="NCBI Taxonomy" id="297713"/>
    <lineage>
        <taxon>Eukaryota</taxon>
        <taxon>Fungi</taxon>
        <taxon>Dikarya</taxon>
        <taxon>Basidiomycota</taxon>
        <taxon>Agaricomycotina</taxon>
        <taxon>Agaricomycetes</taxon>
        <taxon>Agaricomycetidae</taxon>
        <taxon>Agaricales</taxon>
        <taxon>Marasmiineae</taxon>
        <taxon>Marasmiaceae</taxon>
        <taxon>Paramarasmius</taxon>
    </lineage>
</organism>
<dbReference type="Proteomes" id="UP001383192">
    <property type="component" value="Unassembled WGS sequence"/>
</dbReference>
<dbReference type="Pfam" id="PF18758">
    <property type="entry name" value="KDZ"/>
    <property type="match status" value="1"/>
</dbReference>
<dbReference type="InterPro" id="IPR040521">
    <property type="entry name" value="KDZ"/>
</dbReference>
<dbReference type="PANTHER" id="PTHR33096">
    <property type="entry name" value="CXC2 DOMAIN-CONTAINING PROTEIN"/>
    <property type="match status" value="1"/>
</dbReference>
<name>A0AAW0BU03_9AGAR</name>
<gene>
    <name evidence="1" type="ORF">VNI00_014204</name>
</gene>
<keyword evidence="2" id="KW-1185">Reference proteome</keyword>
<evidence type="ECO:0000313" key="2">
    <source>
        <dbReference type="Proteomes" id="UP001383192"/>
    </source>
</evidence>
<evidence type="ECO:0008006" key="3">
    <source>
        <dbReference type="Google" id="ProtNLM"/>
    </source>
</evidence>
<comment type="caution">
    <text evidence="1">The sequence shown here is derived from an EMBL/GenBank/DDBJ whole genome shotgun (WGS) entry which is preliminary data.</text>
</comment>
<sequence length="947" mass="108761">MGRNKRRYGTSSTVSFIYGDALERGGRTPKEAWEIDREDEEAMFSGLSYEACVALADAGDTSDHEDDLPTNDRHLDIHTLPLPPGEEGSLNSHAGDEHSLHTLLSTMTRKTKLNDPRTRADRIQKQVDSWTSQLPHLLKAYLAFSAVGPPSQHDHVETWEIPVIDFNVNRTMTFFHLSDAQSVNDSLVRHGYLGATPKQPQVAFPLHMFSVYRQIHRVCPKFTIDGLSKALQYIHGLPRHDHLEDQRRSAYDAYLTIIRALDNRMMDALNRNDSLSFTTHTCPPCNYELSGETPLEPRILISIDGNNSAKLVDSEVRAGVERIDKRYLPHFRWLEPEEVDRFANEVKAGWNAHLTSDDMDVDNPEEPTTVAPDEIAWLNENETKDLTSCDDTCVERWKAAGPDAQKRTFKLFAISGIFVAVCRHGHVLQLCDMIRSGELMKYPLAIVNSLIDKYGKKLGIGYDIWCAFVKTLHRSPMLRQKVKSSGITGVVPAFHGYAHNRPCQLGYHPMYKEGVGLEDFEPCERTFSLSNALASITRLTNLFHRRQEFSEFFYFHDLDKFALSANFIYQNYWQALERIVKDEPTLERSCEELQITPEICEDLLKQEAEYFSARSTEPARESYELDYVEILERFWAAEQASRDAHIEWKKLGTAAARGWTDKQIKQVQSRNASTYQKLGLIQEELACFEDDNAIYPRWKRADAAYLDAKQGAVEHEYRKAVDDLEHAVVSRLMEMTKLEASDIGTVQFDLLEQQSDGCTGYHQRDKITNTLKARAGAVRNALERYNELALRVPGREQIPWASILNMASVADFDLLRDTHVNVERLERAKPTNQKVMQLHFGLKRAREEIIRLNVEIKHLVTFMIDDEADFWLAIDEIEDGDDEDPTRQHFKRFLQHEYRRRKRLHWRIAERLIQITLLPGFSGMAMCSSSILWTLTWFPGDLTPGEH</sequence>
<evidence type="ECO:0000313" key="1">
    <source>
        <dbReference type="EMBL" id="KAK7030347.1"/>
    </source>
</evidence>
<dbReference type="EMBL" id="JAYKXP010000077">
    <property type="protein sequence ID" value="KAK7030347.1"/>
    <property type="molecule type" value="Genomic_DNA"/>
</dbReference>
<dbReference type="PANTHER" id="PTHR33096:SF1">
    <property type="entry name" value="CXC1-LIKE CYSTEINE CLUSTER ASSOCIATED WITH KDZ TRANSPOSASES DOMAIN-CONTAINING PROTEIN"/>
    <property type="match status" value="1"/>
</dbReference>
<protein>
    <recommendedName>
        <fullName evidence="3">CxC1-like cysteine cluster associated with KDZ transposases domain-containing protein</fullName>
    </recommendedName>
</protein>
<dbReference type="AlphaFoldDB" id="A0AAW0BU03"/>
<accession>A0AAW0BU03</accession>
<proteinExistence type="predicted"/>